<reference evidence="1 2" key="1">
    <citation type="submission" date="2019-03" db="EMBL/GenBank/DDBJ databases">
        <title>Single cell metagenomics reveals metabolic interactions within the superorganism composed of flagellate Streblomastix strix and complex community of Bacteroidetes bacteria on its surface.</title>
        <authorList>
            <person name="Treitli S.C."/>
            <person name="Kolisko M."/>
            <person name="Husnik F."/>
            <person name="Keeling P."/>
            <person name="Hampl V."/>
        </authorList>
    </citation>
    <scope>NUCLEOTIDE SEQUENCE [LARGE SCALE GENOMIC DNA]</scope>
    <source>
        <strain evidence="1">ST1C</strain>
    </source>
</reference>
<sequence length="323" mass="36057">MFKRDLTYQAKEYWRRKDEDISHGFGLSGTYHNKDDIYPFTNNENFYSITPSIIMGRNVEIHSTNEITQDILRDHTDADPRNQMSRIEANDLLKMIVNQLKNRVLIISTNGRVEIEASQFVLNEGGKITSLNGGSMKSPQKVTNKDLVNLFSIEIRKRDDSPNYNRRVTFNICQEPGIIGTESQNDSKANWVIQASTVENIGSYLLNNSGTLQIIADNLISSSHEIQVGVGQGSDQIQNAVSGTTSLLVGISGVNVVMQIKNKAELIGTNVQAQNELELAEALNYYYLLVLSSIISSYTSFEVEKLNSPVSEFINAPFIVVVP</sequence>
<dbReference type="AlphaFoldDB" id="A0A5J4UGG6"/>
<proteinExistence type="predicted"/>
<comment type="caution">
    <text evidence="1">The sequence shown here is derived from an EMBL/GenBank/DDBJ whole genome shotgun (WGS) entry which is preliminary data.</text>
</comment>
<gene>
    <name evidence="1" type="ORF">EZS28_034705</name>
</gene>
<dbReference type="Proteomes" id="UP000324800">
    <property type="component" value="Unassembled WGS sequence"/>
</dbReference>
<dbReference type="EMBL" id="SNRW01016037">
    <property type="protein sequence ID" value="KAA6369768.1"/>
    <property type="molecule type" value="Genomic_DNA"/>
</dbReference>
<protein>
    <submittedName>
        <fullName evidence="1">Uncharacterized protein</fullName>
    </submittedName>
</protein>
<accession>A0A5J4UGG6</accession>
<evidence type="ECO:0000313" key="1">
    <source>
        <dbReference type="EMBL" id="KAA6369768.1"/>
    </source>
</evidence>
<organism evidence="1 2">
    <name type="scientific">Streblomastix strix</name>
    <dbReference type="NCBI Taxonomy" id="222440"/>
    <lineage>
        <taxon>Eukaryota</taxon>
        <taxon>Metamonada</taxon>
        <taxon>Preaxostyla</taxon>
        <taxon>Oxymonadida</taxon>
        <taxon>Streblomastigidae</taxon>
        <taxon>Streblomastix</taxon>
    </lineage>
</organism>
<feature type="non-terminal residue" evidence="1">
    <location>
        <position position="323"/>
    </location>
</feature>
<evidence type="ECO:0000313" key="2">
    <source>
        <dbReference type="Proteomes" id="UP000324800"/>
    </source>
</evidence>
<name>A0A5J4UGG6_9EUKA</name>